<reference evidence="1 2" key="1">
    <citation type="journal article" date="2022" name="Front. Cell. Infect. Microbiol.">
        <title>The Genomes of Two Strains of Taenia crassiceps the Animal Model for the Study of Human Cysticercosis.</title>
        <authorList>
            <person name="Bobes R.J."/>
            <person name="Estrada K."/>
            <person name="Rios-Valencia D.G."/>
            <person name="Calderon-Gallegos A."/>
            <person name="de la Torre P."/>
            <person name="Carrero J.C."/>
            <person name="Sanchez-Flores A."/>
            <person name="Laclette J.P."/>
        </authorList>
    </citation>
    <scope>NUCLEOTIDE SEQUENCE [LARGE SCALE GENOMIC DNA]</scope>
    <source>
        <strain evidence="1">WFUcys</strain>
    </source>
</reference>
<dbReference type="EMBL" id="JAKROA010000017">
    <property type="protein sequence ID" value="KAL5103562.1"/>
    <property type="molecule type" value="Genomic_DNA"/>
</dbReference>
<sequence>MQHTWISDTDVDPPWRQHPISDQLVENVQEVLRTCSRDFLSFLSTVKLCVKVGKFFYDASEFVHAFRASYATFKSVHAFSLANPDLEATSIRWEYETLCVMLQSMNAYAMYLDPEHRDILYKTAPQVLLRINRLGLSAALDSAAEAQLLASLPRADNNSGFRRGLSTLSFSPGTMARIIYNAPDPSAGDSPSTSCSARRTQSEVCSKKSEAIDSVDALSVDALDLEQKQEDCQQSFIPPMEVKDEDGNEGDDTELTRILSLPFAIVASGSDFPPHQPICMAFGLAELGTFYYALCNYRLAFRFAMLALEQIKAVPCTSRVVIQVLRLACRICIIQRKYALGVRIIKWLAKFTREKLGSHNLPYANILLDYGCLLLNTDNTTKAAELYRIGLSMVSDCLPGLSMAASLALEDLAYAYYVLEYTSGEFEFALNCADKAIDMLKLLGHQSCMQSASANRVKALILEEIAIDDGNPDVMQSKLMDARNLHLLSLDLCERTFGVWNIQTAKHFGNLGRLFQSLEHNQTAEEMHLKAIMIKERLLGPNDFEVGLSIGHLASLYNYHMNMYDKAEELYLRSIQISLDLFGPGYSGLEYDYRGLQRVYRKTNNAQKLAEYSRLFDEWMEHRLEHHMPEFMHFLASNETEHFEPNPPEGTSLEQLVVDFHGEFDSRLGSAAEQSGMEAVEVVGRTVTPTLEGEASRSTGL</sequence>
<dbReference type="PANTHER" id="PTHR46575:SF1">
    <property type="entry name" value="AMYLOID PROTEIN-BINDING PROTEIN 2"/>
    <property type="match status" value="1"/>
</dbReference>
<dbReference type="Proteomes" id="UP001651158">
    <property type="component" value="Unassembled WGS sequence"/>
</dbReference>
<dbReference type="Pfam" id="PF13374">
    <property type="entry name" value="TPR_10"/>
    <property type="match status" value="1"/>
</dbReference>
<evidence type="ECO:0000313" key="2">
    <source>
        <dbReference type="Proteomes" id="UP001651158"/>
    </source>
</evidence>
<evidence type="ECO:0000313" key="1">
    <source>
        <dbReference type="EMBL" id="KAL5103562.1"/>
    </source>
</evidence>
<accession>A0ABR4Q1T5</accession>
<comment type="caution">
    <text evidence="1">The sequence shown here is derived from an EMBL/GenBank/DDBJ whole genome shotgun (WGS) entry which is preliminary data.</text>
</comment>
<organism evidence="1 2">
    <name type="scientific">Taenia crassiceps</name>
    <dbReference type="NCBI Taxonomy" id="6207"/>
    <lineage>
        <taxon>Eukaryota</taxon>
        <taxon>Metazoa</taxon>
        <taxon>Spiralia</taxon>
        <taxon>Lophotrochozoa</taxon>
        <taxon>Platyhelminthes</taxon>
        <taxon>Cestoda</taxon>
        <taxon>Eucestoda</taxon>
        <taxon>Cyclophyllidea</taxon>
        <taxon>Taeniidae</taxon>
        <taxon>Taenia</taxon>
    </lineage>
</organism>
<name>A0ABR4Q1T5_9CEST</name>
<proteinExistence type="predicted"/>
<dbReference type="PANTHER" id="PTHR46575">
    <property type="entry name" value="AMYLOID PROTEIN-BINDING PROTEIN 2"/>
    <property type="match status" value="1"/>
</dbReference>
<keyword evidence="2" id="KW-1185">Reference proteome</keyword>
<dbReference type="InterPro" id="IPR042476">
    <property type="entry name" value="APPBP2"/>
</dbReference>
<dbReference type="InterPro" id="IPR011990">
    <property type="entry name" value="TPR-like_helical_dom_sf"/>
</dbReference>
<gene>
    <name evidence="1" type="ORF">TcWFU_006050</name>
</gene>
<protein>
    <submittedName>
        <fullName evidence="1">Amyloid protein-binding protein 2</fullName>
    </submittedName>
</protein>
<dbReference type="Gene3D" id="1.25.40.10">
    <property type="entry name" value="Tetratricopeptide repeat domain"/>
    <property type="match status" value="1"/>
</dbReference>
<dbReference type="SUPFAM" id="SSF48452">
    <property type="entry name" value="TPR-like"/>
    <property type="match status" value="1"/>
</dbReference>